<evidence type="ECO:0000256" key="1">
    <source>
        <dbReference type="SAM" id="SignalP"/>
    </source>
</evidence>
<keyword evidence="1" id="KW-0732">Signal</keyword>
<dbReference type="Proteomes" id="UP000769528">
    <property type="component" value="Unassembled WGS sequence"/>
</dbReference>
<sequence>MKFSLLIFPTLFITSSLAYSNLALRYNNELIKRDNSSISTIESTSEIVTAIPTTDSNGQLITSTLTYFTTVRISQETQSITTESNDIDSTITSYILTTITLPDSEVSTESIPITSIESNNAKVLSITASNSNPSTTILTPSSTSTSIGSSSGSSSSGFTIINGLKYELYTEADVSGSTTAAAAIASSSTTASTEGSTGSDGTVTVTVTESGLCSATNSEIVSTANAIGTSLVVNKVAIVPTFTLTASNGEIFTISTTTEIDQTSTSYIYKTSTLSSSSSSTEATSISSEETSTDHIYLSSTITPTISASSSNSSTIYSTYITTTSIGGYNGTNYEFSVSSNVESTKRDNLFKRLFSYI</sequence>
<reference evidence="2" key="1">
    <citation type="journal article" date="2021" name="Open Biol.">
        <title>Shared evolutionary footprints suggest mitochondrial oxidative damage underlies multiple complex I losses in fungi.</title>
        <authorList>
            <person name="Schikora-Tamarit M.A."/>
            <person name="Marcet-Houben M."/>
            <person name="Nosek J."/>
            <person name="Gabaldon T."/>
        </authorList>
    </citation>
    <scope>NUCLEOTIDE SEQUENCE</scope>
    <source>
        <strain evidence="2">CBS6341</strain>
    </source>
</reference>
<comment type="caution">
    <text evidence="2">The sequence shown here is derived from an EMBL/GenBank/DDBJ whole genome shotgun (WGS) entry which is preliminary data.</text>
</comment>
<feature type="signal peptide" evidence="1">
    <location>
        <begin position="1"/>
        <end position="18"/>
    </location>
</feature>
<dbReference type="AlphaFoldDB" id="A0A9P8PY15"/>
<organism evidence="2 3">
    <name type="scientific">Wickerhamomyces mucosus</name>
    <dbReference type="NCBI Taxonomy" id="1378264"/>
    <lineage>
        <taxon>Eukaryota</taxon>
        <taxon>Fungi</taxon>
        <taxon>Dikarya</taxon>
        <taxon>Ascomycota</taxon>
        <taxon>Saccharomycotina</taxon>
        <taxon>Saccharomycetes</taxon>
        <taxon>Phaffomycetales</taxon>
        <taxon>Wickerhamomycetaceae</taxon>
        <taxon>Wickerhamomyces</taxon>
    </lineage>
</organism>
<reference evidence="2" key="2">
    <citation type="submission" date="2021-01" db="EMBL/GenBank/DDBJ databases">
        <authorList>
            <person name="Schikora-Tamarit M.A."/>
        </authorList>
    </citation>
    <scope>NUCLEOTIDE SEQUENCE</scope>
    <source>
        <strain evidence="2">CBS6341</strain>
    </source>
</reference>
<proteinExistence type="predicted"/>
<name>A0A9P8PY15_9ASCO</name>
<keyword evidence="3" id="KW-1185">Reference proteome</keyword>
<protein>
    <submittedName>
        <fullName evidence="2">Uncharacterized protein</fullName>
    </submittedName>
</protein>
<dbReference type="EMBL" id="JAEUBF010000252">
    <property type="protein sequence ID" value="KAH3679707.1"/>
    <property type="molecule type" value="Genomic_DNA"/>
</dbReference>
<evidence type="ECO:0000313" key="2">
    <source>
        <dbReference type="EMBL" id="KAH3679707.1"/>
    </source>
</evidence>
<gene>
    <name evidence="2" type="ORF">WICMUC_000775</name>
</gene>
<evidence type="ECO:0000313" key="3">
    <source>
        <dbReference type="Proteomes" id="UP000769528"/>
    </source>
</evidence>
<feature type="chain" id="PRO_5040315911" evidence="1">
    <location>
        <begin position="19"/>
        <end position="358"/>
    </location>
</feature>
<accession>A0A9P8PY15</accession>